<evidence type="ECO:0000313" key="8">
    <source>
        <dbReference type="Proteomes" id="UP001177212"/>
    </source>
</evidence>
<dbReference type="Gene3D" id="3.40.50.1950">
    <property type="entry name" value="Flavin prenyltransferase-like"/>
    <property type="match status" value="1"/>
</dbReference>
<feature type="binding site" evidence="3">
    <location>
        <begin position="305"/>
        <end position="308"/>
    </location>
    <ligand>
        <name>CTP</name>
        <dbReference type="ChEBI" id="CHEBI:37563"/>
    </ligand>
</feature>
<feature type="binding site" evidence="3">
    <location>
        <position position="342"/>
    </location>
    <ligand>
        <name>CTP</name>
        <dbReference type="ChEBI" id="CHEBI:37563"/>
    </ligand>
</feature>
<keyword evidence="8" id="KW-1185">Reference proteome</keyword>
<comment type="function">
    <text evidence="4">Catalyzes two steps in the biosynthesis of coenzyme A. In the first step cysteine is conjugated to 4'-phosphopantothenate to form 4-phosphopantothenoylcysteine, in the latter compound is decarboxylated to form 4'-phosphopantotheine.</text>
</comment>
<dbReference type="Pfam" id="PF02441">
    <property type="entry name" value="Flavoprotein"/>
    <property type="match status" value="1"/>
</dbReference>
<evidence type="ECO:0000313" key="7">
    <source>
        <dbReference type="EMBL" id="MDP2565147.1"/>
    </source>
</evidence>
<proteinExistence type="inferred from homology"/>
<dbReference type="InterPro" id="IPR007085">
    <property type="entry name" value="DNA/pantothenate-metab_flavo_C"/>
</dbReference>
<comment type="function">
    <text evidence="3">Catalyzes two sequential steps in the biosynthesis of coenzyme A. In the first step cysteine is conjugated to 4'-phosphopantothenate to form 4-phosphopantothenoylcysteine. In the second step the latter compound is decarboxylated to form 4'-phosphopantotheine.</text>
</comment>
<feature type="binding site" evidence="3">
    <location>
        <position position="338"/>
    </location>
    <ligand>
        <name>CTP</name>
        <dbReference type="ChEBI" id="CHEBI:37563"/>
    </ligand>
</feature>
<organism evidence="7 8">
    <name type="scientific">Pseudoalteromonas marina</name>
    <dbReference type="NCBI Taxonomy" id="267375"/>
    <lineage>
        <taxon>Bacteria</taxon>
        <taxon>Pseudomonadati</taxon>
        <taxon>Pseudomonadota</taxon>
        <taxon>Gammaproteobacteria</taxon>
        <taxon>Alteromonadales</taxon>
        <taxon>Pseudoalteromonadaceae</taxon>
        <taxon>Pseudoalteromonas</taxon>
    </lineage>
</organism>
<feature type="binding site" evidence="3">
    <location>
        <position position="279"/>
    </location>
    <ligand>
        <name>CTP</name>
        <dbReference type="ChEBI" id="CHEBI:37563"/>
    </ligand>
</feature>
<dbReference type="Proteomes" id="UP001177212">
    <property type="component" value="Unassembled WGS sequence"/>
</dbReference>
<feature type="region of interest" description="Phosphopantothenate--cysteine ligase" evidence="3">
    <location>
        <begin position="191"/>
        <end position="397"/>
    </location>
</feature>
<dbReference type="GO" id="GO:0004633">
    <property type="term" value="F:phosphopantothenoylcysteine decarboxylase activity"/>
    <property type="evidence" value="ECO:0007669"/>
    <property type="project" value="UniProtKB-EC"/>
</dbReference>
<dbReference type="InterPro" id="IPR003382">
    <property type="entry name" value="Flavoprotein"/>
</dbReference>
<dbReference type="RefSeq" id="WP_305400436.1">
    <property type="nucleotide sequence ID" value="NZ_JAUYVT010000009.1"/>
</dbReference>
<keyword evidence="3 4" id="KW-0285">Flavoprotein</keyword>
<comment type="catalytic activity">
    <reaction evidence="3 4">
        <text>(R)-4'-phosphopantothenate + L-cysteine + CTP = N-[(R)-4-phosphopantothenoyl]-L-cysteine + CMP + diphosphate + H(+)</text>
        <dbReference type="Rhea" id="RHEA:19397"/>
        <dbReference type="ChEBI" id="CHEBI:10986"/>
        <dbReference type="ChEBI" id="CHEBI:15378"/>
        <dbReference type="ChEBI" id="CHEBI:33019"/>
        <dbReference type="ChEBI" id="CHEBI:35235"/>
        <dbReference type="ChEBI" id="CHEBI:37563"/>
        <dbReference type="ChEBI" id="CHEBI:59458"/>
        <dbReference type="ChEBI" id="CHEBI:60377"/>
        <dbReference type="EC" id="6.3.2.5"/>
    </reaction>
</comment>
<dbReference type="Gene3D" id="3.40.50.10300">
    <property type="entry name" value="CoaB-like"/>
    <property type="match status" value="1"/>
</dbReference>
<dbReference type="EC" id="6.3.2.5" evidence="3"/>
<feature type="domain" description="Flavoprotein" evidence="5">
    <location>
        <begin position="7"/>
        <end position="177"/>
    </location>
</feature>
<feature type="active site" description="Proton donor" evidence="3">
    <location>
        <position position="159"/>
    </location>
</feature>
<feature type="region of interest" description="Phosphopantothenoylcysteine decarboxylase" evidence="3">
    <location>
        <begin position="1"/>
        <end position="190"/>
    </location>
</feature>
<protein>
    <recommendedName>
        <fullName evidence="3">Coenzyme A biosynthesis bifunctional protein CoaBC</fullName>
    </recommendedName>
    <alternativeName>
        <fullName evidence="3">DNA/pantothenate metabolism flavoprotein</fullName>
    </alternativeName>
    <alternativeName>
        <fullName evidence="3">Phosphopantothenoylcysteine synthetase/decarboxylase</fullName>
        <shortName evidence="3">PPCS-PPCDC</shortName>
    </alternativeName>
    <domain>
        <recommendedName>
            <fullName evidence="3">Phosphopantothenoylcysteine decarboxylase</fullName>
            <shortName evidence="3">PPC decarboxylase</shortName>
            <shortName evidence="3">PPC-DC</shortName>
            <ecNumber evidence="3">4.1.1.36</ecNumber>
        </recommendedName>
        <alternativeName>
            <fullName evidence="3">CoaC</fullName>
        </alternativeName>
    </domain>
    <domain>
        <recommendedName>
            <fullName evidence="3">Phosphopantothenate--cysteine ligase</fullName>
            <ecNumber evidence="3">6.3.2.5</ecNumber>
        </recommendedName>
        <alternativeName>
            <fullName evidence="3">CoaB</fullName>
        </alternativeName>
        <alternativeName>
            <fullName evidence="3">Phosphopantothenoylcysteine synthetase</fullName>
            <shortName evidence="3">PPC synthetase</shortName>
            <shortName evidence="3">PPC-S</shortName>
        </alternativeName>
    </domain>
</protein>
<comment type="cofactor">
    <cofactor evidence="3">
        <name>Mg(2+)</name>
        <dbReference type="ChEBI" id="CHEBI:18420"/>
    </cofactor>
</comment>
<feature type="binding site" evidence="3">
    <location>
        <begin position="273"/>
        <end position="275"/>
    </location>
    <ligand>
        <name>CTP</name>
        <dbReference type="ChEBI" id="CHEBI:37563"/>
    </ligand>
</feature>
<dbReference type="PANTHER" id="PTHR14359">
    <property type="entry name" value="HOMO-OLIGOMERIC FLAVIN CONTAINING CYS DECARBOXYLASE FAMILY"/>
    <property type="match status" value="1"/>
</dbReference>
<accession>A0ABT9FEC7</accession>
<comment type="pathway">
    <text evidence="3 4">Cofactor biosynthesis; coenzyme A biosynthesis; CoA from (R)-pantothenate: step 3/5.</text>
</comment>
<name>A0ABT9FEC7_9GAMM</name>
<comment type="pathway">
    <text evidence="3 4">Cofactor biosynthesis; coenzyme A biosynthesis; CoA from (R)-pantothenate: step 2/5.</text>
</comment>
<keyword evidence="2 3" id="KW-0456">Lyase</keyword>
<dbReference type="EC" id="4.1.1.36" evidence="3"/>
<dbReference type="InterPro" id="IPR005252">
    <property type="entry name" value="CoaBC"/>
</dbReference>
<keyword evidence="3" id="KW-0511">Multifunctional enzyme</keyword>
<dbReference type="SUPFAM" id="SSF52507">
    <property type="entry name" value="Homo-oligomeric flavin-containing Cys decarboxylases, HFCD"/>
    <property type="match status" value="1"/>
</dbReference>
<evidence type="ECO:0000259" key="5">
    <source>
        <dbReference type="Pfam" id="PF02441"/>
    </source>
</evidence>
<dbReference type="HAMAP" id="MF_02225">
    <property type="entry name" value="CoaBC"/>
    <property type="match status" value="1"/>
</dbReference>
<comment type="similarity">
    <text evidence="3 4">In the N-terminal section; belongs to the HFCD (homo-oligomeric flavin containing Cys decarboxylase) superfamily.</text>
</comment>
<feature type="binding site" evidence="3">
    <location>
        <position position="289"/>
    </location>
    <ligand>
        <name>CTP</name>
        <dbReference type="ChEBI" id="CHEBI:37563"/>
    </ligand>
</feature>
<dbReference type="Pfam" id="PF04127">
    <property type="entry name" value="DFP"/>
    <property type="match status" value="1"/>
</dbReference>
<keyword evidence="3" id="KW-0460">Magnesium</keyword>
<keyword evidence="3 4" id="KW-0436">Ligase</keyword>
<dbReference type="InterPro" id="IPR036551">
    <property type="entry name" value="Flavin_trans-like"/>
</dbReference>
<evidence type="ECO:0000256" key="2">
    <source>
        <dbReference type="ARBA" id="ARBA00023239"/>
    </source>
</evidence>
<dbReference type="EMBL" id="JAUYVT010000009">
    <property type="protein sequence ID" value="MDP2565147.1"/>
    <property type="molecule type" value="Genomic_DNA"/>
</dbReference>
<keyword evidence="3 4" id="KW-0288">FMN</keyword>
<dbReference type="GO" id="GO:0004632">
    <property type="term" value="F:phosphopantothenate--cysteine ligase activity"/>
    <property type="evidence" value="ECO:0007669"/>
    <property type="project" value="UniProtKB-EC"/>
</dbReference>
<evidence type="ECO:0000259" key="6">
    <source>
        <dbReference type="Pfam" id="PF04127"/>
    </source>
</evidence>
<dbReference type="PANTHER" id="PTHR14359:SF6">
    <property type="entry name" value="PHOSPHOPANTOTHENOYLCYSTEINE DECARBOXYLASE"/>
    <property type="match status" value="1"/>
</dbReference>
<keyword evidence="3" id="KW-0479">Metal-binding</keyword>
<comment type="catalytic activity">
    <reaction evidence="3 4">
        <text>N-[(R)-4-phosphopantothenoyl]-L-cysteine + H(+) = (R)-4'-phosphopantetheine + CO2</text>
        <dbReference type="Rhea" id="RHEA:16793"/>
        <dbReference type="ChEBI" id="CHEBI:15378"/>
        <dbReference type="ChEBI" id="CHEBI:16526"/>
        <dbReference type="ChEBI" id="CHEBI:59458"/>
        <dbReference type="ChEBI" id="CHEBI:61723"/>
        <dbReference type="EC" id="4.1.1.36"/>
    </reaction>
</comment>
<comment type="similarity">
    <text evidence="3 4">In the C-terminal section; belongs to the PPC synthetase family.</text>
</comment>
<evidence type="ECO:0000256" key="4">
    <source>
        <dbReference type="RuleBase" id="RU364078"/>
    </source>
</evidence>
<dbReference type="InterPro" id="IPR035929">
    <property type="entry name" value="CoaB-like_sf"/>
</dbReference>
<feature type="domain" description="DNA/pantothenate metabolism flavoprotein C-terminal" evidence="6">
    <location>
        <begin position="186"/>
        <end position="395"/>
    </location>
</feature>
<reference evidence="7" key="1">
    <citation type="submission" date="2023-07" db="EMBL/GenBank/DDBJ databases">
        <title>Genome content predicts the carbon catabolic preferences of heterotrophic bacteria.</title>
        <authorList>
            <person name="Gralka M."/>
        </authorList>
    </citation>
    <scope>NUCLEOTIDE SEQUENCE</scope>
    <source>
        <strain evidence="7">4G09</strain>
    </source>
</reference>
<comment type="cofactor">
    <cofactor evidence="3">
        <name>FMN</name>
        <dbReference type="ChEBI" id="CHEBI:58210"/>
    </cofactor>
    <text evidence="3">Binds 1 FMN per subunit.</text>
</comment>
<comment type="caution">
    <text evidence="7">The sequence shown here is derived from an EMBL/GenBank/DDBJ whole genome shotgun (WGS) entry which is preliminary data.</text>
</comment>
<feature type="binding site" evidence="3">
    <location>
        <position position="324"/>
    </location>
    <ligand>
        <name>CTP</name>
        <dbReference type="ChEBI" id="CHEBI:37563"/>
    </ligand>
</feature>
<evidence type="ECO:0000256" key="1">
    <source>
        <dbReference type="ARBA" id="ARBA00022793"/>
    </source>
</evidence>
<dbReference type="SUPFAM" id="SSF102645">
    <property type="entry name" value="CoaB-like"/>
    <property type="match status" value="1"/>
</dbReference>
<evidence type="ECO:0000256" key="3">
    <source>
        <dbReference type="HAMAP-Rule" id="MF_02225"/>
    </source>
</evidence>
<dbReference type="NCBIfam" id="TIGR00521">
    <property type="entry name" value="coaBC_dfp"/>
    <property type="match status" value="1"/>
</dbReference>
<sequence length="397" mass="42148">MMTLTNKKIVLGISGGIAAYKCAELVRRLKEHGCEVKVVMTESAKHFITPLTMQAVSGEIVSDSLLDPAAEAAMGHIEFAKWADLILVAPATCNIIAKMATGIADDLLTTLLLATPAKVAVAPAMNQQMYAHAATQANLATLKERNVLIWGPGKGEQACGDVGSGRMLEPHELVALCVENQPPQILAGKTITITAGPTREPLDPVRFISNHSSGKMGYALAEAALLLGANVNLISGPVTIKAPIGANLINIESAEQLLNEALVYAPQSDAFIGCAAVADYRAGEVATQKMKKQGDELTLTLVKNPDVIAAVANIEKNRPYTVGFAAETQNVESYAKGKLVNKNLDMICANDVSQSGLGFNSDQNALTLYWQNKQLELPVSSKSTIALKVIEQLAKHL</sequence>
<gene>
    <name evidence="3 7" type="primary">coaBC</name>
    <name evidence="7" type="ORF">Q8W34_10945</name>
</gene>
<keyword evidence="1 3" id="KW-0210">Decarboxylase</keyword>